<dbReference type="EMBL" id="KQ086075">
    <property type="protein sequence ID" value="KLO08845.1"/>
    <property type="molecule type" value="Genomic_DNA"/>
</dbReference>
<dbReference type="OrthoDB" id="3332345at2759"/>
<evidence type="ECO:0000313" key="3">
    <source>
        <dbReference type="Proteomes" id="UP000053477"/>
    </source>
</evidence>
<organism evidence="2 3">
    <name type="scientific">Schizopora paradoxa</name>
    <dbReference type="NCBI Taxonomy" id="27342"/>
    <lineage>
        <taxon>Eukaryota</taxon>
        <taxon>Fungi</taxon>
        <taxon>Dikarya</taxon>
        <taxon>Basidiomycota</taxon>
        <taxon>Agaricomycotina</taxon>
        <taxon>Agaricomycetes</taxon>
        <taxon>Hymenochaetales</taxon>
        <taxon>Schizoporaceae</taxon>
        <taxon>Schizopora</taxon>
    </lineage>
</organism>
<feature type="region of interest" description="Disordered" evidence="1">
    <location>
        <begin position="766"/>
        <end position="829"/>
    </location>
</feature>
<proteinExistence type="predicted"/>
<keyword evidence="3" id="KW-1185">Reference proteome</keyword>
<protein>
    <submittedName>
        <fullName evidence="2">Uncharacterized protein</fullName>
    </submittedName>
</protein>
<dbReference type="Proteomes" id="UP000053477">
    <property type="component" value="Unassembled WGS sequence"/>
</dbReference>
<feature type="compositionally biased region" description="Basic and acidic residues" evidence="1">
    <location>
        <begin position="766"/>
        <end position="798"/>
    </location>
</feature>
<sequence length="829" mass="94030">MSYGDHIPLNRTDTQSSISTNATAPNLPGPGRNLGLLFDRGGKHVESLLNKFSKAHRSANETSQTSQTSQTGSEVQLSVSTNATAPNLPGPGRLVGLLLDGVGNRIESLLNKCANRIGMGPAHIAQEIRLLRGLRDLTIRELYSMHSSQLSEREKKKLKKRCNKLLKFAGSKLVSTQLVALDEVTGLAIEDSLIREIFSECRLEYLQPKYLEPNLFLTSAKALASIEEAATHELWSSVILRQNSDSKFEYNRKSIENSLFDPNTSFIAGRHLLNVVQCTTISVSFWLMSTYIQAASDAWLNIEWWNFSKCLCEFMRPDTTRERPSFAEFFRMFCPIPRIRSAAGYDTSDLEMNDMYDGVTDWNLDNCASFCVEFLTAFTGSEDIDEQLSFIQQMDVATRRLLEGTALFDDLCVAYCHLKHFSMYEFVDGSGVVRISDWLKLSPAAAILARSFDDATSPPRCTLARFLASHFCSLSRYCKMVSPFDESLNLLSFSHSTRLAERVKRFYVWEEGTSLFLNRSVRCLLRFVVDGVCHLVIEESFGLHKSEISQGGYKIIEKIFQRHFDQNITVDVLLYLYDELMHIRIGEADTFNSTYHYPLLAGYNEGGQALYCGRNNDYGDFTCVADGSSDAVFTDEFGKMWTSDEFWVMVLRYDPSDMITHRASSIGGSIDPTGPLHWRKLWPKEDSSLQSLMDERVYRKLTKRIFPLVERCIEDAEWQAILVEDFESDSLKTREQNGSDCQSTEILQCFRALPFSKNRAARVTRREEISDAEHNSYDLSSGERKDFESAMNAREKNTTRARGNRSSFVDTTSAIGTEEINKRTRPSPR</sequence>
<reference evidence="2 3" key="1">
    <citation type="submission" date="2015-04" db="EMBL/GenBank/DDBJ databases">
        <title>Complete genome sequence of Schizopora paradoxa KUC8140, a cosmopolitan wood degrader in East Asia.</title>
        <authorList>
            <consortium name="DOE Joint Genome Institute"/>
            <person name="Min B."/>
            <person name="Park H."/>
            <person name="Jang Y."/>
            <person name="Kim J.-J."/>
            <person name="Kim K.H."/>
            <person name="Pangilinan J."/>
            <person name="Lipzen A."/>
            <person name="Riley R."/>
            <person name="Grigoriev I.V."/>
            <person name="Spatafora J.W."/>
            <person name="Choi I.-G."/>
        </authorList>
    </citation>
    <scope>NUCLEOTIDE SEQUENCE [LARGE SCALE GENOMIC DNA]</scope>
    <source>
        <strain evidence="2 3">KUC8140</strain>
    </source>
</reference>
<evidence type="ECO:0000313" key="2">
    <source>
        <dbReference type="EMBL" id="KLO08845.1"/>
    </source>
</evidence>
<dbReference type="AlphaFoldDB" id="A0A0H2RAG7"/>
<feature type="region of interest" description="Disordered" evidence="1">
    <location>
        <begin position="55"/>
        <end position="77"/>
    </location>
</feature>
<feature type="compositionally biased region" description="Polar residues" evidence="1">
    <location>
        <begin position="800"/>
        <end position="815"/>
    </location>
</feature>
<feature type="compositionally biased region" description="Polar residues" evidence="1">
    <location>
        <begin position="11"/>
        <end position="24"/>
    </location>
</feature>
<name>A0A0H2RAG7_9AGAM</name>
<evidence type="ECO:0000256" key="1">
    <source>
        <dbReference type="SAM" id="MobiDB-lite"/>
    </source>
</evidence>
<dbReference type="InParanoid" id="A0A0H2RAG7"/>
<gene>
    <name evidence="2" type="ORF">SCHPADRAFT_944117</name>
</gene>
<feature type="compositionally biased region" description="Low complexity" evidence="1">
    <location>
        <begin position="62"/>
        <end position="71"/>
    </location>
</feature>
<feature type="region of interest" description="Disordered" evidence="1">
    <location>
        <begin position="1"/>
        <end position="31"/>
    </location>
</feature>
<accession>A0A0H2RAG7</accession>